<evidence type="ECO:0000313" key="2">
    <source>
        <dbReference type="EMBL" id="OGI86120.1"/>
    </source>
</evidence>
<sequence length="120" mass="13450">MNQDVKKILKIGVLSVFFIFIIIYAFFVSKNLIFGVKIRNVNLTDGARVTNSVMEVHGNAKNAINLSLNGREISIDKDGNFNETIVLLSGYNIVNITAKDKFGNINEKNYKLIYEAGNTF</sequence>
<dbReference type="Proteomes" id="UP000179352">
    <property type="component" value="Unassembled WGS sequence"/>
</dbReference>
<name>A0A1F6WW83_9BACT</name>
<dbReference type="EMBL" id="MFUU01000010">
    <property type="protein sequence ID" value="OGI86120.1"/>
    <property type="molecule type" value="Genomic_DNA"/>
</dbReference>
<evidence type="ECO:0000256" key="1">
    <source>
        <dbReference type="SAM" id="Phobius"/>
    </source>
</evidence>
<dbReference type="Gene3D" id="2.60.40.10">
    <property type="entry name" value="Immunoglobulins"/>
    <property type="match status" value="1"/>
</dbReference>
<dbReference type="AlphaFoldDB" id="A0A1F6WW83"/>
<organism evidence="2 3">
    <name type="scientific">Candidatus Nomurabacteria bacterium RIFCSPLOWO2_01_FULL_39_17</name>
    <dbReference type="NCBI Taxonomy" id="1801770"/>
    <lineage>
        <taxon>Bacteria</taxon>
        <taxon>Candidatus Nomuraibacteriota</taxon>
    </lineage>
</organism>
<proteinExistence type="predicted"/>
<reference evidence="2 3" key="1">
    <citation type="journal article" date="2016" name="Nat. Commun.">
        <title>Thousands of microbial genomes shed light on interconnected biogeochemical processes in an aquifer system.</title>
        <authorList>
            <person name="Anantharaman K."/>
            <person name="Brown C.T."/>
            <person name="Hug L.A."/>
            <person name="Sharon I."/>
            <person name="Castelle C.J."/>
            <person name="Probst A.J."/>
            <person name="Thomas B.C."/>
            <person name="Singh A."/>
            <person name="Wilkins M.J."/>
            <person name="Karaoz U."/>
            <person name="Brodie E.L."/>
            <person name="Williams K.H."/>
            <person name="Hubbard S.S."/>
            <person name="Banfield J.F."/>
        </authorList>
    </citation>
    <scope>NUCLEOTIDE SEQUENCE [LARGE SCALE GENOMIC DNA]</scope>
</reference>
<dbReference type="STRING" id="1801770.A3A01_01710"/>
<feature type="transmembrane region" description="Helical" evidence="1">
    <location>
        <begin position="7"/>
        <end position="27"/>
    </location>
</feature>
<evidence type="ECO:0000313" key="3">
    <source>
        <dbReference type="Proteomes" id="UP000179352"/>
    </source>
</evidence>
<protein>
    <recommendedName>
        <fullName evidence="4">Bacterial Ig domain-containing protein</fullName>
    </recommendedName>
</protein>
<comment type="caution">
    <text evidence="2">The sequence shown here is derived from an EMBL/GenBank/DDBJ whole genome shotgun (WGS) entry which is preliminary data.</text>
</comment>
<dbReference type="InterPro" id="IPR013783">
    <property type="entry name" value="Ig-like_fold"/>
</dbReference>
<accession>A0A1F6WW83</accession>
<evidence type="ECO:0008006" key="4">
    <source>
        <dbReference type="Google" id="ProtNLM"/>
    </source>
</evidence>
<dbReference type="Pfam" id="PF09136">
    <property type="entry name" value="Glucodextran_B"/>
    <property type="match status" value="1"/>
</dbReference>
<keyword evidence="1" id="KW-0472">Membrane</keyword>
<keyword evidence="1" id="KW-1133">Transmembrane helix</keyword>
<keyword evidence="1" id="KW-0812">Transmembrane</keyword>
<gene>
    <name evidence="2" type="ORF">A3A01_01710</name>
</gene>